<sequence length="542" mass="59632">MDQIHEKKKITIYDTTLRDGAQGEGIHFSTQDKLSYVKRIEEMGSLIVEAGWPGANPRDEEFFQQVRDLRLPYARIAAFGSTCKVNESPQNSEILLKLLASGAETITIFGKAWDLHVRDVLRTTLDENLRLIRESVSFLVSQGRIVFFDAEHYFDGFKENPDYALKCIATALDAGAKIAILCDTNGGSLPGEIARGVKAVMEAFELQELGIHVHNDSGLAVANTLVAVEAGVTQIQGTWNGFGERCGNANLSTLIPLLQLKGDYTVVTDTALLKITSFSRFVAELSNAPFDEKQPYVGRSAFAHKAGMHVDAILKNQRTFEHMDPAGVGNERRILISDQAGKANILDRLRRFEPTIQKDDPRVEQAMTEIKELENSGFQFEAAEGSLDLLLLRIIGELTTPPFEVLDYHVWSDPLRGELDSVAVVKVKVGQESVHIASEGNGPVNALDTALRQALVSFFPILGKSELVNYKVRVLDGARGTEAIVRVIIDTRLEHEVWGTIGVSKNILKASAQALLDAINWTIYCGEVSRHTSSGHAVVVPN</sequence>
<dbReference type="AlphaFoldDB" id="A0A4Z0RBJ9"/>
<dbReference type="PROSITE" id="PS00816">
    <property type="entry name" value="AIPM_HOMOCIT_SYNTH_2"/>
    <property type="match status" value="1"/>
</dbReference>
<evidence type="ECO:0000256" key="9">
    <source>
        <dbReference type="ARBA" id="ARBA00048263"/>
    </source>
</evidence>
<dbReference type="Proteomes" id="UP000298460">
    <property type="component" value="Unassembled WGS sequence"/>
</dbReference>
<evidence type="ECO:0000313" key="12">
    <source>
        <dbReference type="EMBL" id="TGE39705.1"/>
    </source>
</evidence>
<dbReference type="InterPro" id="IPR000891">
    <property type="entry name" value="PYR_CT"/>
</dbReference>
<dbReference type="EC" id="2.3.3.21" evidence="8"/>
<dbReference type="Gene3D" id="3.30.160.270">
    <property type="match status" value="1"/>
</dbReference>
<comment type="pathway">
    <text evidence="1">Amino-acid biosynthesis; L-isoleucine biosynthesis; 2-oxobutanoate from pyruvate: step 1/3.</text>
</comment>
<evidence type="ECO:0000256" key="3">
    <source>
        <dbReference type="ARBA" id="ARBA00022325"/>
    </source>
</evidence>
<dbReference type="GO" id="GO:0043714">
    <property type="term" value="F:(R)-citramalate synthase activity"/>
    <property type="evidence" value="ECO:0007669"/>
    <property type="project" value="UniProtKB-EC"/>
</dbReference>
<evidence type="ECO:0000256" key="8">
    <source>
        <dbReference type="ARBA" id="ARBA00034330"/>
    </source>
</evidence>
<dbReference type="Pfam" id="PF22617">
    <property type="entry name" value="HCS_D2"/>
    <property type="match status" value="1"/>
</dbReference>
<evidence type="ECO:0000313" key="13">
    <source>
        <dbReference type="Proteomes" id="UP000298460"/>
    </source>
</evidence>
<proteinExistence type="inferred from homology"/>
<dbReference type="CDD" id="cd07941">
    <property type="entry name" value="DRE_TIM_LeuA3"/>
    <property type="match status" value="1"/>
</dbReference>
<evidence type="ECO:0000256" key="2">
    <source>
        <dbReference type="ARBA" id="ARBA00006154"/>
    </source>
</evidence>
<dbReference type="Gene3D" id="1.10.238.260">
    <property type="match status" value="1"/>
</dbReference>
<dbReference type="SUPFAM" id="SSF51569">
    <property type="entry name" value="Aldolase"/>
    <property type="match status" value="1"/>
</dbReference>
<dbReference type="InterPro" id="IPR036230">
    <property type="entry name" value="LeuA_allosteric_dom_sf"/>
</dbReference>
<organism evidence="12 13">
    <name type="scientific">Desulfosporosinus fructosivorans</name>
    <dbReference type="NCBI Taxonomy" id="2018669"/>
    <lineage>
        <taxon>Bacteria</taxon>
        <taxon>Bacillati</taxon>
        <taxon>Bacillota</taxon>
        <taxon>Clostridia</taxon>
        <taxon>Eubacteriales</taxon>
        <taxon>Desulfitobacteriaceae</taxon>
        <taxon>Desulfosporosinus</taxon>
    </lineage>
</organism>
<keyword evidence="4" id="KW-0028">Amino-acid biosynthesis</keyword>
<dbReference type="PANTHER" id="PTHR43538:SF1">
    <property type="entry name" value="(R)-CITRAMALATE SYNTHASE"/>
    <property type="match status" value="1"/>
</dbReference>
<evidence type="ECO:0000256" key="6">
    <source>
        <dbReference type="ARBA" id="ARBA00022679"/>
    </source>
</evidence>
<evidence type="ECO:0000256" key="4">
    <source>
        <dbReference type="ARBA" id="ARBA00022605"/>
    </source>
</evidence>
<dbReference type="InterPro" id="IPR002034">
    <property type="entry name" value="AIPM/Hcit_synth_CS"/>
</dbReference>
<evidence type="ECO:0000256" key="5">
    <source>
        <dbReference type="ARBA" id="ARBA00022624"/>
    </source>
</evidence>
<comment type="catalytic activity">
    <reaction evidence="9">
        <text>pyruvate + acetyl-CoA + H2O = (3R)-citramalate + CoA + H(+)</text>
        <dbReference type="Rhea" id="RHEA:19045"/>
        <dbReference type="ChEBI" id="CHEBI:15361"/>
        <dbReference type="ChEBI" id="CHEBI:15377"/>
        <dbReference type="ChEBI" id="CHEBI:15378"/>
        <dbReference type="ChEBI" id="CHEBI:30934"/>
        <dbReference type="ChEBI" id="CHEBI:57287"/>
        <dbReference type="ChEBI" id="CHEBI:57288"/>
        <dbReference type="EC" id="2.3.3.21"/>
    </reaction>
</comment>
<dbReference type="UniPathway" id="UPA00047">
    <property type="reaction ID" value="UER00066"/>
</dbReference>
<dbReference type="PANTHER" id="PTHR43538">
    <property type="entry name" value="ALPHA-IPM SYNTHASE/HOMOCITRATE SYNTHASE"/>
    <property type="match status" value="1"/>
</dbReference>
<dbReference type="GO" id="GO:0003852">
    <property type="term" value="F:2-isopropylmalate synthase activity"/>
    <property type="evidence" value="ECO:0007669"/>
    <property type="project" value="InterPro"/>
</dbReference>
<dbReference type="Pfam" id="PF08502">
    <property type="entry name" value="LeuA_dimer"/>
    <property type="match status" value="1"/>
</dbReference>
<feature type="domain" description="Pyruvate carboxyltransferase" evidence="11">
    <location>
        <begin position="10"/>
        <end position="273"/>
    </location>
</feature>
<dbReference type="InterPro" id="IPR005675">
    <property type="entry name" value="Citramal_synthase"/>
</dbReference>
<protein>
    <recommendedName>
        <fullName evidence="3">(R)-citramalate synthase</fullName>
        <ecNumber evidence="8">2.3.3.21</ecNumber>
    </recommendedName>
</protein>
<comment type="similarity">
    <text evidence="2 10">Belongs to the alpha-IPM synthase/homocitrate synthase family.</text>
</comment>
<dbReference type="Pfam" id="PF00682">
    <property type="entry name" value="HMGL-like"/>
    <property type="match status" value="1"/>
</dbReference>
<evidence type="ECO:0000259" key="11">
    <source>
        <dbReference type="PROSITE" id="PS50991"/>
    </source>
</evidence>
<evidence type="ECO:0000256" key="10">
    <source>
        <dbReference type="RuleBase" id="RU003523"/>
    </source>
</evidence>
<dbReference type="GO" id="GO:0009097">
    <property type="term" value="P:isoleucine biosynthetic process"/>
    <property type="evidence" value="ECO:0007669"/>
    <property type="project" value="UniProtKB-UniPathway"/>
</dbReference>
<dbReference type="InterPro" id="IPR013785">
    <property type="entry name" value="Aldolase_TIM"/>
</dbReference>
<dbReference type="InterPro" id="IPR013709">
    <property type="entry name" value="2-isopropylmalate_synth_dimer"/>
</dbReference>
<comment type="caution">
    <text evidence="12">The sequence shown here is derived from an EMBL/GenBank/DDBJ whole genome shotgun (WGS) entry which is preliminary data.</text>
</comment>
<name>A0A4Z0RBJ9_9FIRM</name>
<dbReference type="OrthoDB" id="9804858at2"/>
<dbReference type="SMART" id="SM00917">
    <property type="entry name" value="LeuA_dimer"/>
    <property type="match status" value="1"/>
</dbReference>
<accession>A0A4Z0RBJ9</accession>
<dbReference type="SUPFAM" id="SSF110921">
    <property type="entry name" value="2-isopropylmalate synthase LeuA, allosteric (dimerisation) domain"/>
    <property type="match status" value="1"/>
</dbReference>
<keyword evidence="13" id="KW-1185">Reference proteome</keyword>
<evidence type="ECO:0000256" key="7">
    <source>
        <dbReference type="ARBA" id="ARBA00023304"/>
    </source>
</evidence>
<keyword evidence="5" id="KW-0412">Isoleucine biosynthesis</keyword>
<dbReference type="Gene3D" id="3.20.20.70">
    <property type="entry name" value="Aldolase class I"/>
    <property type="match status" value="1"/>
</dbReference>
<dbReference type="EMBL" id="SPQQ01000001">
    <property type="protein sequence ID" value="TGE39705.1"/>
    <property type="molecule type" value="Genomic_DNA"/>
</dbReference>
<reference evidence="12 13" key="1">
    <citation type="submission" date="2019-03" db="EMBL/GenBank/DDBJ databases">
        <title>Draft Genome Sequence of Desulfosporosinus fructosivorans Strain 63.6F, Isolated from Marine Sediment in the Baltic Sea.</title>
        <authorList>
            <person name="Hausmann B."/>
            <person name="Vandieken V."/>
            <person name="Pjevac P."/>
            <person name="Schreck K."/>
            <person name="Herbold C.W."/>
            <person name="Loy A."/>
        </authorList>
    </citation>
    <scope>NUCLEOTIDE SEQUENCE [LARGE SCALE GENOMIC DNA]</scope>
    <source>
        <strain evidence="12 13">63.6F</strain>
    </source>
</reference>
<keyword evidence="7" id="KW-0100">Branched-chain amino acid biosynthesis</keyword>
<dbReference type="PROSITE" id="PS00815">
    <property type="entry name" value="AIPM_HOMOCIT_SYNTH_1"/>
    <property type="match status" value="1"/>
</dbReference>
<evidence type="ECO:0000256" key="1">
    <source>
        <dbReference type="ARBA" id="ARBA00004743"/>
    </source>
</evidence>
<dbReference type="InterPro" id="IPR054691">
    <property type="entry name" value="LeuA/HCS_post-cat"/>
</dbReference>
<dbReference type="GO" id="GO:0009098">
    <property type="term" value="P:L-leucine biosynthetic process"/>
    <property type="evidence" value="ECO:0007669"/>
    <property type="project" value="InterPro"/>
</dbReference>
<gene>
    <name evidence="12" type="ORF">E4K67_01530</name>
</gene>
<keyword evidence="6 10" id="KW-0808">Transferase</keyword>
<dbReference type="PROSITE" id="PS50991">
    <property type="entry name" value="PYR_CT"/>
    <property type="match status" value="1"/>
</dbReference>
<dbReference type="RefSeq" id="WP_135544644.1">
    <property type="nucleotide sequence ID" value="NZ_SPQQ01000001.1"/>
</dbReference>